<evidence type="ECO:0000256" key="9">
    <source>
        <dbReference type="SAM" id="Phobius"/>
    </source>
</evidence>
<dbReference type="FunFam" id="3.40.50.300:FF:000973">
    <property type="entry name" value="Multidrug resistance-associated protein 4"/>
    <property type="match status" value="1"/>
</dbReference>
<dbReference type="GO" id="GO:0005524">
    <property type="term" value="F:ATP binding"/>
    <property type="evidence" value="ECO:0007669"/>
    <property type="project" value="UniProtKB-KW"/>
</dbReference>
<dbReference type="Pfam" id="PF00664">
    <property type="entry name" value="ABC_membrane"/>
    <property type="match status" value="2"/>
</dbReference>
<dbReference type="InterPro" id="IPR003439">
    <property type="entry name" value="ABC_transporter-like_ATP-bd"/>
</dbReference>
<feature type="domain" description="ABC transporter" evidence="10">
    <location>
        <begin position="417"/>
        <end position="636"/>
    </location>
</feature>
<dbReference type="InterPro" id="IPR017871">
    <property type="entry name" value="ABC_transporter-like_CS"/>
</dbReference>
<dbReference type="EMBL" id="VVIM01000006">
    <property type="protein sequence ID" value="KAB0798605.1"/>
    <property type="molecule type" value="Genomic_DNA"/>
</dbReference>
<evidence type="ECO:0008006" key="14">
    <source>
        <dbReference type="Google" id="ProtNLM"/>
    </source>
</evidence>
<dbReference type="CDD" id="cd03244">
    <property type="entry name" value="ABCC_MRP_domain2"/>
    <property type="match status" value="1"/>
</dbReference>
<keyword evidence="2" id="KW-0813">Transport</keyword>
<dbReference type="SUPFAM" id="SSF90123">
    <property type="entry name" value="ABC transporter transmembrane region"/>
    <property type="match status" value="2"/>
</dbReference>
<dbReference type="GO" id="GO:0140359">
    <property type="term" value="F:ABC-type transporter activity"/>
    <property type="evidence" value="ECO:0007669"/>
    <property type="project" value="InterPro"/>
</dbReference>
<evidence type="ECO:0000256" key="1">
    <source>
        <dbReference type="ARBA" id="ARBA00004141"/>
    </source>
</evidence>
<feature type="domain" description="ABC transmembrane type-1" evidence="11">
    <location>
        <begin position="101"/>
        <end position="383"/>
    </location>
</feature>
<feature type="transmembrane region" description="Helical" evidence="9">
    <location>
        <begin position="358"/>
        <end position="383"/>
    </location>
</feature>
<dbReference type="Gene3D" id="3.40.50.300">
    <property type="entry name" value="P-loop containing nucleotide triphosphate hydrolases"/>
    <property type="match status" value="2"/>
</dbReference>
<feature type="transmembrane region" description="Helical" evidence="9">
    <location>
        <begin position="823"/>
        <end position="844"/>
    </location>
</feature>
<dbReference type="CDD" id="cd18580">
    <property type="entry name" value="ABC_6TM_ABCC_D2"/>
    <property type="match status" value="1"/>
</dbReference>
<feature type="transmembrane region" description="Helical" evidence="9">
    <location>
        <begin position="87"/>
        <end position="109"/>
    </location>
</feature>
<evidence type="ECO:0000259" key="10">
    <source>
        <dbReference type="PROSITE" id="PS50893"/>
    </source>
</evidence>
<evidence type="ECO:0000256" key="7">
    <source>
        <dbReference type="ARBA" id="ARBA00022989"/>
    </source>
</evidence>
<dbReference type="PANTHER" id="PTHR24223:SF448">
    <property type="entry name" value="FI20146P1-RELATED"/>
    <property type="match status" value="1"/>
</dbReference>
<keyword evidence="8 9" id="KW-0472">Membrane</keyword>
<keyword evidence="3 9" id="KW-0812">Transmembrane</keyword>
<feature type="transmembrane region" description="Helical" evidence="9">
    <location>
        <begin position="752"/>
        <end position="776"/>
    </location>
</feature>
<comment type="subcellular location">
    <subcellularLocation>
        <location evidence="1">Membrane</location>
        <topology evidence="1">Multi-pass membrane protein</topology>
    </subcellularLocation>
</comment>
<keyword evidence="4" id="KW-0677">Repeat</keyword>
<feature type="transmembrane region" description="Helical" evidence="9">
    <location>
        <begin position="693"/>
        <end position="712"/>
    </location>
</feature>
<evidence type="ECO:0000256" key="3">
    <source>
        <dbReference type="ARBA" id="ARBA00022692"/>
    </source>
</evidence>
<gene>
    <name evidence="12" type="ORF">PPYR_09598</name>
</gene>
<sequence length="1260" mass="142590">MLYFLLKNKILMVQTSPNAKKINPRDKSNFLSKIFFLFACTTFRKGYRKCLQEEDVYEIAKGYDSPTLSTLLENQWKNVKGNMKNRLFIALFKSFGGIYMAWGLLYLTAGSAFKISQPLLQGKIISYFAPDQTGVTVNEVCYYTGLLCLCLLLHTTVNHSYSFGIRQVVLKIKVAVTGLIYRKALSLSASFTSKDSSGQAITLITKDVEAFEHAMFLFHKLWVGIIQIFIVIYILYDQIGVSALVGVSAILLPLPVQGFIGQKIMNWKIRAGRNTDRRVKSTQEMLTAIRTIKMYTWELFFEKAIIALRKKEVFNLRILLYLKALILSIGILNAKLGLYFCIITYVALDNYITAEKAFVVTGCFATLQNNMTISIPLAIAYVAELKAALERITSFLALEEIGTRSVAKNFYSEKPYVNIRNATVKTEDGHVFINNVTIRFNNGLNLITGPIGSGKSTLLRLVLGELAETSGSVEVCGNVSYASQEPWLFPGSVKQNIVFNEPWNEERYKEVVRVSALRKDFEALPVGDMTCITDKGLNLSRGQKTRINLARALYKVANIYLLDDCLSSVDGQVGKHIFFECKEFLKREICILVSYQELFLRKSDNIIILKNGCLEFYGSYEGLKDGAEEDLKFTLNKCENLIDYHVTTEEIDEDERYPRSSPIDELNVYKENINEGAVSCDVYKTYVKAGGGVALFVFVLLLAVATQGILSWNDYFVSFWVDMEQEMSGFRYNQTTHSAEFKALEKSNKQIMILYSFVVLLGAVFTLAKSFLFYHFTCKASTNIHKLIIKKIINANMTFFNNNLSGNILNRMSRDLAILDERLPATLFYLLKVALLLIGSIVVICSVNPIFLIPSILFLVLLYYGRCLYIPTGRSIRRLEGSTRSPLVGHINSTLEGLATIRANAAEETMKSEFDKHQDVHNSVRYMNFATTEAFGFYLDAISTIYVICIVLTFLIWKTDTLVGRVGLAITQAFGWTKQIEWTVRQWAEIENLMTSGERVLEYQTISGEDTNGAKIKGWPSGGEIVFTNVSLRYNQDHKYVLRNVNLMIKSKQRIGVIGRTGAGKTSIISALYRLYDYEGDITIDGVNIKNVDVLFLRRRISIIPQDPVLFAGTIRSNLDPNEEFTDRELWRALDEVHLKRIVLDLEMRIYEGGTNFSVGQRQLISLARALLCDNNVLVLDEATANMDPHTDKLIQQIIKETFCNCTVITIAHRLNTIMDSDKILVMDSGKVVEYDAPEALLINRESVFYRMVQNNGTVQ</sequence>
<feature type="domain" description="ABC transmembrane type-1" evidence="11">
    <location>
        <begin position="697"/>
        <end position="992"/>
    </location>
</feature>
<feature type="transmembrane region" description="Helical" evidence="9">
    <location>
        <begin position="216"/>
        <end position="236"/>
    </location>
</feature>
<dbReference type="SMART" id="SM00382">
    <property type="entry name" value="AAA"/>
    <property type="match status" value="2"/>
</dbReference>
<dbReference type="AlphaFoldDB" id="A0A5N4AMM6"/>
<evidence type="ECO:0000259" key="11">
    <source>
        <dbReference type="PROSITE" id="PS50929"/>
    </source>
</evidence>
<reference evidence="12 13" key="1">
    <citation type="journal article" date="2018" name="Elife">
        <title>Firefly genomes illuminate parallel origins of bioluminescence in beetles.</title>
        <authorList>
            <person name="Fallon T.R."/>
            <person name="Lower S.E."/>
            <person name="Chang C.H."/>
            <person name="Bessho-Uehara M."/>
            <person name="Martin G.J."/>
            <person name="Bewick A.J."/>
            <person name="Behringer M."/>
            <person name="Debat H.J."/>
            <person name="Wong I."/>
            <person name="Day J.C."/>
            <person name="Suvorov A."/>
            <person name="Silva C.J."/>
            <person name="Stanger-Hall K.F."/>
            <person name="Hall D.W."/>
            <person name="Schmitz R.J."/>
            <person name="Nelson D.R."/>
            <person name="Lewis S.M."/>
            <person name="Shigenobu S."/>
            <person name="Bybee S.M."/>
            <person name="Larracuente A.M."/>
            <person name="Oba Y."/>
            <person name="Weng J.K."/>
        </authorList>
    </citation>
    <scope>NUCLEOTIDE SEQUENCE [LARGE SCALE GENOMIC DNA]</scope>
    <source>
        <strain evidence="12">1611_PpyrPB1</strain>
        <tissue evidence="12">Whole body</tissue>
    </source>
</reference>
<dbReference type="PROSITE" id="PS00211">
    <property type="entry name" value="ABC_TRANSPORTER_1"/>
    <property type="match status" value="1"/>
</dbReference>
<dbReference type="GO" id="GO:0016887">
    <property type="term" value="F:ATP hydrolysis activity"/>
    <property type="evidence" value="ECO:0007669"/>
    <property type="project" value="InterPro"/>
</dbReference>
<dbReference type="InterPro" id="IPR036640">
    <property type="entry name" value="ABC1_TM_sf"/>
</dbReference>
<feature type="transmembrane region" description="Helical" evidence="9">
    <location>
        <begin position="318"/>
        <end position="346"/>
    </location>
</feature>
<dbReference type="InterPro" id="IPR044726">
    <property type="entry name" value="ABCC_6TM_D2"/>
</dbReference>
<keyword evidence="13" id="KW-1185">Reference proteome</keyword>
<proteinExistence type="predicted"/>
<feature type="transmembrane region" description="Helical" evidence="9">
    <location>
        <begin position="935"/>
        <end position="957"/>
    </location>
</feature>
<dbReference type="InterPro" id="IPR027417">
    <property type="entry name" value="P-loop_NTPase"/>
</dbReference>
<dbReference type="Pfam" id="PF00005">
    <property type="entry name" value="ABC_tran"/>
    <property type="match status" value="2"/>
</dbReference>
<evidence type="ECO:0000256" key="6">
    <source>
        <dbReference type="ARBA" id="ARBA00022840"/>
    </source>
</evidence>
<evidence type="ECO:0000256" key="4">
    <source>
        <dbReference type="ARBA" id="ARBA00022737"/>
    </source>
</evidence>
<comment type="caution">
    <text evidence="12">The sequence shown here is derived from an EMBL/GenBank/DDBJ whole genome shotgun (WGS) entry which is preliminary data.</text>
</comment>
<organism evidence="12 13">
    <name type="scientific">Photinus pyralis</name>
    <name type="common">Common eastern firefly</name>
    <name type="synonym">Lampyris pyralis</name>
    <dbReference type="NCBI Taxonomy" id="7054"/>
    <lineage>
        <taxon>Eukaryota</taxon>
        <taxon>Metazoa</taxon>
        <taxon>Ecdysozoa</taxon>
        <taxon>Arthropoda</taxon>
        <taxon>Hexapoda</taxon>
        <taxon>Insecta</taxon>
        <taxon>Pterygota</taxon>
        <taxon>Neoptera</taxon>
        <taxon>Endopterygota</taxon>
        <taxon>Coleoptera</taxon>
        <taxon>Polyphaga</taxon>
        <taxon>Elateriformia</taxon>
        <taxon>Elateroidea</taxon>
        <taxon>Lampyridae</taxon>
        <taxon>Lampyrinae</taxon>
        <taxon>Photinus</taxon>
    </lineage>
</organism>
<feature type="transmembrane region" description="Helical" evidence="9">
    <location>
        <begin position="242"/>
        <end position="260"/>
    </location>
</feature>
<dbReference type="PANTHER" id="PTHR24223">
    <property type="entry name" value="ATP-BINDING CASSETTE SUB-FAMILY C"/>
    <property type="match status" value="1"/>
</dbReference>
<dbReference type="CDD" id="cd18579">
    <property type="entry name" value="ABC_6TM_ABCC_D1"/>
    <property type="match status" value="1"/>
</dbReference>
<dbReference type="InterPro" id="IPR044746">
    <property type="entry name" value="ABCC_6TM_D1"/>
</dbReference>
<dbReference type="FunFam" id="1.20.1560.10:FF:000026">
    <property type="entry name" value="Multidrug resistance-associated protein lethal(2)03659"/>
    <property type="match status" value="1"/>
</dbReference>
<feature type="transmembrane region" description="Helical" evidence="9">
    <location>
        <begin position="142"/>
        <end position="161"/>
    </location>
</feature>
<keyword evidence="5" id="KW-0547">Nucleotide-binding</keyword>
<evidence type="ECO:0000313" key="12">
    <source>
        <dbReference type="EMBL" id="KAB0798605.1"/>
    </source>
</evidence>
<dbReference type="PROSITE" id="PS50929">
    <property type="entry name" value="ABC_TM1F"/>
    <property type="match status" value="2"/>
</dbReference>
<dbReference type="PROSITE" id="PS50893">
    <property type="entry name" value="ABC_TRANSPORTER_2"/>
    <property type="match status" value="2"/>
</dbReference>
<dbReference type="InterPro" id="IPR003593">
    <property type="entry name" value="AAA+_ATPase"/>
</dbReference>
<name>A0A5N4AMM6_PHOPY</name>
<dbReference type="CDD" id="cd03250">
    <property type="entry name" value="ABCC_MRP_domain1"/>
    <property type="match status" value="1"/>
</dbReference>
<dbReference type="FunFam" id="3.40.50.300:FF:000163">
    <property type="entry name" value="Multidrug resistance-associated protein member 4"/>
    <property type="match status" value="1"/>
</dbReference>
<dbReference type="SUPFAM" id="SSF52540">
    <property type="entry name" value="P-loop containing nucleoside triphosphate hydrolases"/>
    <property type="match status" value="2"/>
</dbReference>
<feature type="transmembrane region" description="Helical" evidence="9">
    <location>
        <begin position="850"/>
        <end position="869"/>
    </location>
</feature>
<keyword evidence="7 9" id="KW-1133">Transmembrane helix</keyword>
<evidence type="ECO:0000256" key="2">
    <source>
        <dbReference type="ARBA" id="ARBA00022448"/>
    </source>
</evidence>
<evidence type="ECO:0000256" key="5">
    <source>
        <dbReference type="ARBA" id="ARBA00022741"/>
    </source>
</evidence>
<dbReference type="GO" id="GO:0016020">
    <property type="term" value="C:membrane"/>
    <property type="evidence" value="ECO:0007669"/>
    <property type="project" value="UniProtKB-SubCell"/>
</dbReference>
<dbReference type="InterPro" id="IPR011527">
    <property type="entry name" value="ABC1_TM_dom"/>
</dbReference>
<evidence type="ECO:0000256" key="8">
    <source>
        <dbReference type="ARBA" id="ARBA00023136"/>
    </source>
</evidence>
<protein>
    <recommendedName>
        <fullName evidence="14">Multidrug resistance-associated protein lethal(2)03659</fullName>
    </recommendedName>
</protein>
<evidence type="ECO:0000313" key="13">
    <source>
        <dbReference type="Proteomes" id="UP000327044"/>
    </source>
</evidence>
<feature type="domain" description="ABC transporter" evidence="10">
    <location>
        <begin position="1025"/>
        <end position="1254"/>
    </location>
</feature>
<dbReference type="Proteomes" id="UP000327044">
    <property type="component" value="Unassembled WGS sequence"/>
</dbReference>
<accession>A0A5N4AMM6</accession>
<dbReference type="FunFam" id="1.20.1560.10:FF:000014">
    <property type="entry name" value="Multidrug resistance-associated protein member 4"/>
    <property type="match status" value="1"/>
</dbReference>
<dbReference type="InterPro" id="IPR050173">
    <property type="entry name" value="ABC_transporter_C-like"/>
</dbReference>
<dbReference type="InParanoid" id="A0A5N4AMM6"/>
<keyword evidence="6" id="KW-0067">ATP-binding</keyword>
<dbReference type="Gene3D" id="1.20.1560.10">
    <property type="entry name" value="ABC transporter type 1, transmembrane domain"/>
    <property type="match status" value="2"/>
</dbReference>